<protein>
    <submittedName>
        <fullName evidence="2">Uncharacterized protein</fullName>
    </submittedName>
</protein>
<dbReference type="AlphaFoldDB" id="A0A6C0EWE6"/>
<evidence type="ECO:0000313" key="2">
    <source>
        <dbReference type="EMBL" id="QHT32853.1"/>
    </source>
</evidence>
<reference evidence="2" key="1">
    <citation type="journal article" date="2020" name="Nature">
        <title>Giant virus diversity and host interactions through global metagenomics.</title>
        <authorList>
            <person name="Schulz F."/>
            <person name="Roux S."/>
            <person name="Paez-Espino D."/>
            <person name="Jungbluth S."/>
            <person name="Walsh D.A."/>
            <person name="Denef V.J."/>
            <person name="McMahon K.D."/>
            <person name="Konstantinidis K.T."/>
            <person name="Eloe-Fadrosh E.A."/>
            <person name="Kyrpides N.C."/>
            <person name="Woyke T."/>
        </authorList>
    </citation>
    <scope>NUCLEOTIDE SEQUENCE</scope>
    <source>
        <strain evidence="2">GVMAG-M-3300009161-30</strain>
    </source>
</reference>
<evidence type="ECO:0000256" key="1">
    <source>
        <dbReference type="SAM" id="Phobius"/>
    </source>
</evidence>
<sequence length="58" mass="6405">MTTGKSISLLGFTLVFTYIIIQILSFYGIGSDAYGVYLAFYAFLILSMFVLPTSNAHL</sequence>
<name>A0A6C0EWE6_9ZZZZ</name>
<keyword evidence="1" id="KW-1133">Transmembrane helix</keyword>
<feature type="transmembrane region" description="Helical" evidence="1">
    <location>
        <begin position="34"/>
        <end position="51"/>
    </location>
</feature>
<accession>A0A6C0EWE6</accession>
<dbReference type="EMBL" id="MN738950">
    <property type="protein sequence ID" value="QHT32853.1"/>
    <property type="molecule type" value="Genomic_DNA"/>
</dbReference>
<proteinExistence type="predicted"/>
<organism evidence="2">
    <name type="scientific">viral metagenome</name>
    <dbReference type="NCBI Taxonomy" id="1070528"/>
    <lineage>
        <taxon>unclassified sequences</taxon>
        <taxon>metagenomes</taxon>
        <taxon>organismal metagenomes</taxon>
    </lineage>
</organism>
<keyword evidence="1" id="KW-0472">Membrane</keyword>
<feature type="transmembrane region" description="Helical" evidence="1">
    <location>
        <begin position="7"/>
        <end position="28"/>
    </location>
</feature>
<keyword evidence="1" id="KW-0812">Transmembrane</keyword>